<accession>A0A7G9QQZ5</accession>
<protein>
    <submittedName>
        <fullName evidence="2">Uncharacterized protein</fullName>
    </submittedName>
</protein>
<evidence type="ECO:0000256" key="1">
    <source>
        <dbReference type="SAM" id="MobiDB-lite"/>
    </source>
</evidence>
<reference evidence="2 3" key="1">
    <citation type="submission" date="2020-08" db="EMBL/GenBank/DDBJ databases">
        <title>Genome sequence of Thermomonas brevis KACC 16975T.</title>
        <authorList>
            <person name="Hyun D.-W."/>
            <person name="Bae J.-W."/>
        </authorList>
    </citation>
    <scope>NUCLEOTIDE SEQUENCE [LARGE SCALE GENOMIC DNA]</scope>
    <source>
        <strain evidence="2 3">KACC 16975</strain>
    </source>
</reference>
<dbReference type="RefSeq" id="WP_187569537.1">
    <property type="nucleotide sequence ID" value="NZ_CP060711.1"/>
</dbReference>
<keyword evidence="3" id="KW-1185">Reference proteome</keyword>
<dbReference type="AlphaFoldDB" id="A0A7G9QQZ5"/>
<feature type="region of interest" description="Disordered" evidence="1">
    <location>
        <begin position="52"/>
        <end position="74"/>
    </location>
</feature>
<evidence type="ECO:0000313" key="2">
    <source>
        <dbReference type="EMBL" id="QNN45770.1"/>
    </source>
</evidence>
<dbReference type="Proteomes" id="UP000515977">
    <property type="component" value="Chromosome"/>
</dbReference>
<name>A0A7G9QQZ5_9GAMM</name>
<dbReference type="KEGG" id="tbv:H9L17_11260"/>
<organism evidence="2 3">
    <name type="scientific">Thermomonas brevis</name>
    <dbReference type="NCBI Taxonomy" id="215691"/>
    <lineage>
        <taxon>Bacteria</taxon>
        <taxon>Pseudomonadati</taxon>
        <taxon>Pseudomonadota</taxon>
        <taxon>Gammaproteobacteria</taxon>
        <taxon>Lysobacterales</taxon>
        <taxon>Lysobacteraceae</taxon>
        <taxon>Thermomonas</taxon>
    </lineage>
</organism>
<gene>
    <name evidence="2" type="ORF">H9L17_11260</name>
</gene>
<evidence type="ECO:0000313" key="3">
    <source>
        <dbReference type="Proteomes" id="UP000515977"/>
    </source>
</evidence>
<dbReference type="EMBL" id="CP060711">
    <property type="protein sequence ID" value="QNN45770.1"/>
    <property type="molecule type" value="Genomic_DNA"/>
</dbReference>
<proteinExistence type="predicted"/>
<sequence length="114" mass="12803">MTTRYYIRLPDPANARGNDPDLSFRSQGADGFAEELQDALRDDRLFLRWQAKQDEPDDVDPALGATDPDARVSGQQDDLHIDLVVNTRLSSALLRQRMALLAGNHWQLRDVTAA</sequence>